<reference evidence="6" key="1">
    <citation type="submission" date="2018-07" db="EMBL/GenBank/DDBJ databases">
        <authorList>
            <person name="Safronova V.I."/>
            <person name="Chirak E.R."/>
            <person name="Sazanova A.L."/>
        </authorList>
    </citation>
    <scope>NUCLEOTIDE SEQUENCE [LARGE SCALE GENOMIC DNA]</scope>
    <source>
        <strain evidence="6">RCAM04685</strain>
    </source>
</reference>
<dbReference type="Pfam" id="PF12833">
    <property type="entry name" value="HTH_18"/>
    <property type="match status" value="1"/>
</dbReference>
<protein>
    <submittedName>
        <fullName evidence="5">AraC family transcriptional regulator</fullName>
    </submittedName>
</protein>
<dbReference type="PROSITE" id="PS00041">
    <property type="entry name" value="HTH_ARAC_FAMILY_1"/>
    <property type="match status" value="1"/>
</dbReference>
<dbReference type="RefSeq" id="WP_114830078.1">
    <property type="nucleotide sequence ID" value="NZ_QQTO01000007.1"/>
</dbReference>
<dbReference type="InterPro" id="IPR020449">
    <property type="entry name" value="Tscrpt_reg_AraC-type_HTH"/>
</dbReference>
<evidence type="ECO:0000259" key="4">
    <source>
        <dbReference type="PROSITE" id="PS01124"/>
    </source>
</evidence>
<dbReference type="Gene3D" id="3.20.80.10">
    <property type="entry name" value="Regulatory factor, effector binding domain"/>
    <property type="match status" value="1"/>
</dbReference>
<keyword evidence="3" id="KW-0804">Transcription</keyword>
<dbReference type="InterPro" id="IPR050959">
    <property type="entry name" value="MarA-like"/>
</dbReference>
<name>A0A370L5J6_9HYPH</name>
<dbReference type="SUPFAM" id="SSF46689">
    <property type="entry name" value="Homeodomain-like"/>
    <property type="match status" value="2"/>
</dbReference>
<dbReference type="SMART" id="SM00871">
    <property type="entry name" value="AraC_E_bind"/>
    <property type="match status" value="1"/>
</dbReference>
<dbReference type="OrthoDB" id="282744at2"/>
<keyword evidence="1" id="KW-0805">Transcription regulation</keyword>
<evidence type="ECO:0000256" key="1">
    <source>
        <dbReference type="ARBA" id="ARBA00023015"/>
    </source>
</evidence>
<dbReference type="Pfam" id="PF06445">
    <property type="entry name" value="GyrI-like"/>
    <property type="match status" value="1"/>
</dbReference>
<dbReference type="PROSITE" id="PS01124">
    <property type="entry name" value="HTH_ARAC_FAMILY_2"/>
    <property type="match status" value="1"/>
</dbReference>
<dbReference type="AlphaFoldDB" id="A0A370L5J6"/>
<feature type="domain" description="HTH araC/xylS-type" evidence="4">
    <location>
        <begin position="5"/>
        <end position="103"/>
    </location>
</feature>
<dbReference type="SUPFAM" id="SSF55136">
    <property type="entry name" value="Probable bacterial effector-binding domain"/>
    <property type="match status" value="1"/>
</dbReference>
<dbReference type="InterPro" id="IPR010499">
    <property type="entry name" value="AraC_E-bd"/>
</dbReference>
<keyword evidence="6" id="KW-1185">Reference proteome</keyword>
<organism evidence="5 6">
    <name type="scientific">Bosea caraganae</name>
    <dbReference type="NCBI Taxonomy" id="2763117"/>
    <lineage>
        <taxon>Bacteria</taxon>
        <taxon>Pseudomonadati</taxon>
        <taxon>Pseudomonadota</taxon>
        <taxon>Alphaproteobacteria</taxon>
        <taxon>Hyphomicrobiales</taxon>
        <taxon>Boseaceae</taxon>
        <taxon>Bosea</taxon>
    </lineage>
</organism>
<sequence length="277" mass="30849">MDPIKKAVWCIESRFASDLSLDEIAEVSGVSRFHLCRAFGVATGRSIMRYVRERRLSEAARQLAEGAPDILSVALDWGYGSHEAFTRAFREQFGITPEELRARGDLSSLKLAEPLSMHSETSITLPEPRFVTGKPVLIAGYGGRFSYENTSGIPSLWQRIAPHFGHIPGQVGYIAYGVSYNCDDHGNFDYIAGAEVSDFTDLPAEFERTRVPEQSYAVFEHRGHVTGIKQTYEAIFRGWLPKSGRKPADGPTLERMDERFNGATGNGVIEIWLALKD</sequence>
<evidence type="ECO:0000313" key="6">
    <source>
        <dbReference type="Proteomes" id="UP000255207"/>
    </source>
</evidence>
<accession>A0A370L5J6</accession>
<dbReference type="InterPro" id="IPR018062">
    <property type="entry name" value="HTH_AraC-typ_CS"/>
</dbReference>
<gene>
    <name evidence="5" type="ORF">DWE98_15060</name>
</gene>
<dbReference type="PRINTS" id="PR00032">
    <property type="entry name" value="HTHARAC"/>
</dbReference>
<dbReference type="GO" id="GO:0003700">
    <property type="term" value="F:DNA-binding transcription factor activity"/>
    <property type="evidence" value="ECO:0007669"/>
    <property type="project" value="InterPro"/>
</dbReference>
<dbReference type="PANTHER" id="PTHR47504:SF5">
    <property type="entry name" value="RIGHT ORIGIN-BINDING PROTEIN"/>
    <property type="match status" value="1"/>
</dbReference>
<dbReference type="SMART" id="SM00342">
    <property type="entry name" value="HTH_ARAC"/>
    <property type="match status" value="1"/>
</dbReference>
<dbReference type="InterPro" id="IPR029442">
    <property type="entry name" value="GyrI-like"/>
</dbReference>
<proteinExistence type="predicted"/>
<dbReference type="GO" id="GO:0043565">
    <property type="term" value="F:sequence-specific DNA binding"/>
    <property type="evidence" value="ECO:0007669"/>
    <property type="project" value="InterPro"/>
</dbReference>
<dbReference type="PANTHER" id="PTHR47504">
    <property type="entry name" value="RIGHT ORIGIN-BINDING PROTEIN"/>
    <property type="match status" value="1"/>
</dbReference>
<dbReference type="InterPro" id="IPR009057">
    <property type="entry name" value="Homeodomain-like_sf"/>
</dbReference>
<evidence type="ECO:0000256" key="3">
    <source>
        <dbReference type="ARBA" id="ARBA00023163"/>
    </source>
</evidence>
<dbReference type="EMBL" id="QQTP01000007">
    <property type="protein sequence ID" value="RDJ24219.1"/>
    <property type="molecule type" value="Genomic_DNA"/>
</dbReference>
<dbReference type="Gene3D" id="1.10.10.60">
    <property type="entry name" value="Homeodomain-like"/>
    <property type="match status" value="2"/>
</dbReference>
<comment type="caution">
    <text evidence="5">The sequence shown here is derived from an EMBL/GenBank/DDBJ whole genome shotgun (WGS) entry which is preliminary data.</text>
</comment>
<dbReference type="Proteomes" id="UP000255207">
    <property type="component" value="Unassembled WGS sequence"/>
</dbReference>
<dbReference type="InterPro" id="IPR011256">
    <property type="entry name" value="Reg_factor_effector_dom_sf"/>
</dbReference>
<dbReference type="InterPro" id="IPR018060">
    <property type="entry name" value="HTH_AraC"/>
</dbReference>
<keyword evidence="2" id="KW-0238">DNA-binding</keyword>
<evidence type="ECO:0000256" key="2">
    <source>
        <dbReference type="ARBA" id="ARBA00023125"/>
    </source>
</evidence>
<evidence type="ECO:0000313" key="5">
    <source>
        <dbReference type="EMBL" id="RDJ24219.1"/>
    </source>
</evidence>